<feature type="signal peptide" evidence="15">
    <location>
        <begin position="1"/>
        <end position="19"/>
    </location>
</feature>
<dbReference type="HAMAP" id="MF_00233">
    <property type="entry name" value="LolB"/>
    <property type="match status" value="1"/>
</dbReference>
<dbReference type="EMBL" id="CAJZAH010000002">
    <property type="protein sequence ID" value="CAG9175139.1"/>
    <property type="molecule type" value="Genomic_DNA"/>
</dbReference>
<dbReference type="InterPro" id="IPR004565">
    <property type="entry name" value="OM_lipoprot_LolB"/>
</dbReference>
<organism evidence="16 17">
    <name type="scientific">Cupriavidus respiraculi</name>
    <dbReference type="NCBI Taxonomy" id="195930"/>
    <lineage>
        <taxon>Bacteria</taxon>
        <taxon>Pseudomonadati</taxon>
        <taxon>Pseudomonadota</taxon>
        <taxon>Betaproteobacteria</taxon>
        <taxon>Burkholderiales</taxon>
        <taxon>Burkholderiaceae</taxon>
        <taxon>Cupriavidus</taxon>
    </lineage>
</organism>
<evidence type="ECO:0000256" key="8">
    <source>
        <dbReference type="ARBA" id="ARBA00023136"/>
    </source>
</evidence>
<proteinExistence type="inferred from homology"/>
<keyword evidence="9 13" id="KW-0564">Palmitate</keyword>
<feature type="chain" id="PRO_5046454536" description="Outer-membrane lipoprotein LolB" evidence="15">
    <location>
        <begin position="20"/>
        <end position="223"/>
    </location>
</feature>
<keyword evidence="12 13" id="KW-0449">Lipoprotein</keyword>
<dbReference type="InterPro" id="IPR029046">
    <property type="entry name" value="LolA/LolB/LppX"/>
</dbReference>
<sequence length="223" mass="23627">MLRSRRLALLCLTAPLWLAACASVTPSRSFDTEARGQVQEYSGRFAANYVRYGRDEGVQGSFQWREQGSNVRLDLISPLGQTLAVVTATPAGATLDLPNEAPRNAPEVDGLLEQALGFSLPVAGMRDWLHGRPAPGSQASATRDESGRLQTLTQNGWTVRYAAWQAGAPGAAQTMPRRIDMARDGGTGPMSVRLVIDPPASPDAAATPAASQSPETATSPASR</sequence>
<dbReference type="Proteomes" id="UP000721236">
    <property type="component" value="Unassembled WGS sequence"/>
</dbReference>
<evidence type="ECO:0000256" key="5">
    <source>
        <dbReference type="ARBA" id="ARBA00022448"/>
    </source>
</evidence>
<evidence type="ECO:0000256" key="1">
    <source>
        <dbReference type="ARBA" id="ARBA00004459"/>
    </source>
</evidence>
<evidence type="ECO:0000256" key="7">
    <source>
        <dbReference type="ARBA" id="ARBA00022927"/>
    </source>
</evidence>
<dbReference type="PROSITE" id="PS51257">
    <property type="entry name" value="PROKAR_LIPOPROTEIN"/>
    <property type="match status" value="1"/>
</dbReference>
<evidence type="ECO:0000256" key="4">
    <source>
        <dbReference type="ARBA" id="ARBA00016202"/>
    </source>
</evidence>
<comment type="similarity">
    <text evidence="2 13">Belongs to the LolB family.</text>
</comment>
<evidence type="ECO:0000256" key="12">
    <source>
        <dbReference type="ARBA" id="ARBA00023288"/>
    </source>
</evidence>
<gene>
    <name evidence="13 16" type="primary">lolB</name>
    <name evidence="16" type="ORF">LMG21510_02787</name>
</gene>
<evidence type="ECO:0000256" key="11">
    <source>
        <dbReference type="ARBA" id="ARBA00023237"/>
    </source>
</evidence>
<comment type="function">
    <text evidence="13">Plays a critical role in the incorporation of lipoproteins in the outer membrane after they are released by the LolA protein.</text>
</comment>
<evidence type="ECO:0000256" key="9">
    <source>
        <dbReference type="ARBA" id="ARBA00023139"/>
    </source>
</evidence>
<keyword evidence="7 13" id="KW-0653">Protein transport</keyword>
<reference evidence="16 17" key="1">
    <citation type="submission" date="2021-08" db="EMBL/GenBank/DDBJ databases">
        <authorList>
            <person name="Peeters C."/>
        </authorList>
    </citation>
    <scope>NUCLEOTIDE SEQUENCE [LARGE SCALE GENOMIC DNA]</scope>
    <source>
        <strain evidence="16 17">LMG 21510</strain>
    </source>
</reference>
<evidence type="ECO:0000256" key="13">
    <source>
        <dbReference type="HAMAP-Rule" id="MF_00233"/>
    </source>
</evidence>
<keyword evidence="17" id="KW-1185">Reference proteome</keyword>
<accession>A0ABN7YQQ0</accession>
<dbReference type="CDD" id="cd16326">
    <property type="entry name" value="LolB"/>
    <property type="match status" value="1"/>
</dbReference>
<evidence type="ECO:0000256" key="14">
    <source>
        <dbReference type="SAM" id="MobiDB-lite"/>
    </source>
</evidence>
<evidence type="ECO:0000256" key="3">
    <source>
        <dbReference type="ARBA" id="ARBA00011245"/>
    </source>
</evidence>
<evidence type="ECO:0000313" key="16">
    <source>
        <dbReference type="EMBL" id="CAG9175139.1"/>
    </source>
</evidence>
<dbReference type="Pfam" id="PF03550">
    <property type="entry name" value="LolB"/>
    <property type="match status" value="1"/>
</dbReference>
<evidence type="ECO:0000313" key="17">
    <source>
        <dbReference type="Proteomes" id="UP000721236"/>
    </source>
</evidence>
<protein>
    <recommendedName>
        <fullName evidence="4 13">Outer-membrane lipoprotein LolB</fullName>
    </recommendedName>
</protein>
<keyword evidence="6 13" id="KW-0732">Signal</keyword>
<comment type="caution">
    <text evidence="16">The sequence shown here is derived from an EMBL/GenBank/DDBJ whole genome shotgun (WGS) entry which is preliminary data.</text>
</comment>
<keyword evidence="10 13" id="KW-0143">Chaperone</keyword>
<keyword evidence="8 13" id="KW-0472">Membrane</keyword>
<evidence type="ECO:0000256" key="6">
    <source>
        <dbReference type="ARBA" id="ARBA00022729"/>
    </source>
</evidence>
<dbReference type="NCBIfam" id="TIGR00548">
    <property type="entry name" value="lolB"/>
    <property type="match status" value="1"/>
</dbReference>
<name>A0ABN7YQQ0_9BURK</name>
<comment type="subcellular location">
    <subcellularLocation>
        <location evidence="1 13">Cell outer membrane</location>
        <topology evidence="1 13">Lipid-anchor</topology>
    </subcellularLocation>
</comment>
<keyword evidence="5 13" id="KW-0813">Transport</keyword>
<dbReference type="RefSeq" id="WP_222202187.1">
    <property type="nucleotide sequence ID" value="NZ_CAJZAH010000002.1"/>
</dbReference>
<dbReference type="SUPFAM" id="SSF89392">
    <property type="entry name" value="Prokaryotic lipoproteins and lipoprotein localization factors"/>
    <property type="match status" value="1"/>
</dbReference>
<keyword evidence="11 13" id="KW-0998">Cell outer membrane</keyword>
<feature type="compositionally biased region" description="Low complexity" evidence="14">
    <location>
        <begin position="202"/>
        <end position="223"/>
    </location>
</feature>
<evidence type="ECO:0000256" key="10">
    <source>
        <dbReference type="ARBA" id="ARBA00023186"/>
    </source>
</evidence>
<comment type="subunit">
    <text evidence="3 13">Monomer.</text>
</comment>
<dbReference type="Gene3D" id="2.50.20.10">
    <property type="entry name" value="Lipoprotein localisation LolA/LolB/LppX"/>
    <property type="match status" value="1"/>
</dbReference>
<evidence type="ECO:0000256" key="2">
    <source>
        <dbReference type="ARBA" id="ARBA00009696"/>
    </source>
</evidence>
<feature type="region of interest" description="Disordered" evidence="14">
    <location>
        <begin position="186"/>
        <end position="223"/>
    </location>
</feature>
<evidence type="ECO:0000256" key="15">
    <source>
        <dbReference type="SAM" id="SignalP"/>
    </source>
</evidence>